<protein>
    <submittedName>
        <fullName evidence="2">Uncharacterized protein</fullName>
    </submittedName>
</protein>
<evidence type="ECO:0000256" key="1">
    <source>
        <dbReference type="SAM" id="MobiDB-lite"/>
    </source>
</evidence>
<evidence type="ECO:0000313" key="3">
    <source>
        <dbReference type="Proteomes" id="UP001472677"/>
    </source>
</evidence>
<comment type="caution">
    <text evidence="2">The sequence shown here is derived from an EMBL/GenBank/DDBJ whole genome shotgun (WGS) entry which is preliminary data.</text>
</comment>
<dbReference type="EMBL" id="JBBPBM010000030">
    <property type="protein sequence ID" value="KAK8535391.1"/>
    <property type="molecule type" value="Genomic_DNA"/>
</dbReference>
<proteinExistence type="predicted"/>
<name>A0ABR2DCS5_9ROSI</name>
<sequence>MTPYGIQQNTLEKWNGRLAFLAQAKQEKNEDCDPLSPPQGEVRNVSPPNLPREALGICNYLLRKRRKLQPLAVESSRDSFADWI</sequence>
<organism evidence="2 3">
    <name type="scientific">Hibiscus sabdariffa</name>
    <name type="common">roselle</name>
    <dbReference type="NCBI Taxonomy" id="183260"/>
    <lineage>
        <taxon>Eukaryota</taxon>
        <taxon>Viridiplantae</taxon>
        <taxon>Streptophyta</taxon>
        <taxon>Embryophyta</taxon>
        <taxon>Tracheophyta</taxon>
        <taxon>Spermatophyta</taxon>
        <taxon>Magnoliopsida</taxon>
        <taxon>eudicotyledons</taxon>
        <taxon>Gunneridae</taxon>
        <taxon>Pentapetalae</taxon>
        <taxon>rosids</taxon>
        <taxon>malvids</taxon>
        <taxon>Malvales</taxon>
        <taxon>Malvaceae</taxon>
        <taxon>Malvoideae</taxon>
        <taxon>Hibiscus</taxon>
    </lineage>
</organism>
<reference evidence="2 3" key="1">
    <citation type="journal article" date="2024" name="G3 (Bethesda)">
        <title>Genome assembly of Hibiscus sabdariffa L. provides insights into metabolisms of medicinal natural products.</title>
        <authorList>
            <person name="Kim T."/>
        </authorList>
    </citation>
    <scope>NUCLEOTIDE SEQUENCE [LARGE SCALE GENOMIC DNA]</scope>
    <source>
        <strain evidence="2">TK-2024</strain>
        <tissue evidence="2">Old leaves</tissue>
    </source>
</reference>
<keyword evidence="3" id="KW-1185">Reference proteome</keyword>
<dbReference type="Proteomes" id="UP001472677">
    <property type="component" value="Unassembled WGS sequence"/>
</dbReference>
<feature type="region of interest" description="Disordered" evidence="1">
    <location>
        <begin position="28"/>
        <end position="48"/>
    </location>
</feature>
<accession>A0ABR2DCS5</accession>
<gene>
    <name evidence="2" type="ORF">V6N12_056910</name>
</gene>
<evidence type="ECO:0000313" key="2">
    <source>
        <dbReference type="EMBL" id="KAK8535391.1"/>
    </source>
</evidence>